<evidence type="ECO:0000256" key="2">
    <source>
        <dbReference type="ARBA" id="ARBA00010289"/>
    </source>
</evidence>
<dbReference type="PANTHER" id="PTHR46567">
    <property type="entry name" value="MEDIATOR OF RNA POLYMERASE II TRANSCRIPTION SUBUNIT 12"/>
    <property type="match status" value="1"/>
</dbReference>
<dbReference type="InterPro" id="IPR057344">
    <property type="entry name" value="ARM_SRB8"/>
</dbReference>
<evidence type="ECO:0000256" key="5">
    <source>
        <dbReference type="ARBA" id="ARBA00022491"/>
    </source>
</evidence>
<keyword evidence="9" id="KW-0539">Nucleus</keyword>
<evidence type="ECO:0000256" key="4">
    <source>
        <dbReference type="ARBA" id="ARBA00019622"/>
    </source>
</evidence>
<organism evidence="14 15">
    <name type="scientific">Podospora appendiculata</name>
    <dbReference type="NCBI Taxonomy" id="314037"/>
    <lineage>
        <taxon>Eukaryota</taxon>
        <taxon>Fungi</taxon>
        <taxon>Dikarya</taxon>
        <taxon>Ascomycota</taxon>
        <taxon>Pezizomycotina</taxon>
        <taxon>Sordariomycetes</taxon>
        <taxon>Sordariomycetidae</taxon>
        <taxon>Sordariales</taxon>
        <taxon>Podosporaceae</taxon>
        <taxon>Podospora</taxon>
    </lineage>
</organism>
<evidence type="ECO:0000256" key="10">
    <source>
        <dbReference type="ARBA" id="ARBA00025661"/>
    </source>
</evidence>
<keyword evidence="8" id="KW-0804">Transcription</keyword>
<comment type="similarity">
    <text evidence="2">Belongs to the Mediator complex subunit 12 family.</text>
</comment>
<evidence type="ECO:0000256" key="11">
    <source>
        <dbReference type="ARBA" id="ARBA00032010"/>
    </source>
</evidence>
<gene>
    <name evidence="14" type="ORF">B0T22DRAFT_108533</name>
</gene>
<keyword evidence="7" id="KW-0010">Activator</keyword>
<dbReference type="EMBL" id="JAULSO010000001">
    <property type="protein sequence ID" value="KAK3695487.1"/>
    <property type="molecule type" value="Genomic_DNA"/>
</dbReference>
<evidence type="ECO:0000256" key="8">
    <source>
        <dbReference type="ARBA" id="ARBA00023163"/>
    </source>
</evidence>
<dbReference type="Proteomes" id="UP001270362">
    <property type="component" value="Unassembled WGS sequence"/>
</dbReference>
<evidence type="ECO:0000256" key="7">
    <source>
        <dbReference type="ARBA" id="ARBA00023159"/>
    </source>
</evidence>
<dbReference type="InterPro" id="IPR019035">
    <property type="entry name" value="Mediator_Med12"/>
</dbReference>
<dbReference type="Pfam" id="PF25326">
    <property type="entry name" value="ARM_SRB8"/>
    <property type="match status" value="1"/>
</dbReference>
<feature type="region of interest" description="Disordered" evidence="12">
    <location>
        <begin position="162"/>
        <end position="238"/>
    </location>
</feature>
<sequence>MTSRPPLSVPQRQPQRKPSGSSLSQRPAAHQRTLSQQQYLPPSPIRKETTFHDFAPPDTNPGNTGNPGGGSGGGSGSGSGAGSFSSDGAQGGRFGPQRSRGGSRLKLELSHDSTSSFIQAGISESPNTIESSKSFTSSRALPLADLSDLGDISPHVSMQAHTVDADVPLPMPQRRQRVTPNMPRRDPPPSTSNSVRRDTRPKPYMVEVPPAAPRYSAPSKSGPQGRAGSGGIAGNPGSLPTAGYADFFPWTGQHPEDQFSENVVRMGYFDKPPTTQTETQSAKTVLFAALRHKSGVAAISTVFTSMLGQRRHGGQITTPSTFKPPPRVTLTDTKREMWMKDLANPAISLRRLSRTIPHGIRGRILLDQCLNKNVPTDRAVWLSKCVGANEIRAYKRKGVNGMMLGGEAKWIREWTVFVEQFLESVVFAFAEDDWKSKLNYAIRLATHLYAENLLEREHYMEWLVTGLENSHQSKLPMWTIITQIYWKDLLRLRKFGRRLVTALVSHHHVIYTHPDKDVFTPLLCKLSQLLSNLVLHSPNNFVSPGVWSKYRDTLKTCLPAGDVARQNSFTAISHRNDQLVASANRSQPAARHILVKTLDGTLQTPMPDELSTQCWSISKDKAALAKALLEWCTSLYRPGLAKVFVASRILKQWSTLGVDTTTAILDFLDVDAFEEKGRRHALYHLVCELVRSGIFSVSRYVQWLMGRGGLTNPEDVLPDGPGSARLLAELPAHALTHSQKALRGGMLRRASFSVDEEARDAELAIQFLKQSLRLPVDLTNPMFQRKPASINKLSKRIGISSRALKAEIGYWLRTSLTFNTEQKQKSGSGGPEISCAMFHDIRTVLEAAEDFSMLADILRSLTSYSNVEILAAIADTVNRHLFIMAALGASKHIFGNLHRRLVALVPEQGIGARPLLASLVGLAPRIPGLEQLAAQLRRDLALSDRHNPVDACSPVSDNMAARIQDDDGDLPEEIEKLLTSGTSLDRHTMDRLFQTVSQRLQMCWAKPDEKQRVYGALLNRLRIFDTQHFDLLMDKWLFHARTLGDRPSILRIFPLLVCVGCLTMSTILGTTSDSPGARTAGVSRPPAPSTTGSLVVQKTYPTRYMQEVLQLFTTPILPNDLLAPEECYRFSILQDQAQRENPKELLGLIRLALTEYSYARSQNDSEGLPLDDPDTQARLLELVKLLVLKDATGVARALAVKSPDAHVGSWIDYMTTKLLIPTADGQTHVTFDQVLELTNEFTLPFCQVKLQLSLASNEQSSPEYADRQQSHVELFANAMDKAIDARNISWTGMLSCLSPEITHHLKSRAQSRFLDLLPSIRNPSPIDRTLDQSLQMAENLLSVIDAIIRGGSMGRQPQLVPAMVDKFADLWEILASPDSEAKPPVLNHWLPLLLNLTTLHAQTFDTSKPSNEVRAKALIVCAGLIQELDTLHTPSMDTIALSSRIFDLACLFVDNLAEEMRVMCVLALRNTTSDPRLRYIFSFLANPSENLMLSHKDKPPTGAGLHSRIGGPMQGGLLGTPPSLWGLDCPASERLSVFNFRRWEILSEPTPNVGENDTAVSLSLFEARKGS</sequence>
<comment type="caution">
    <text evidence="14">The sequence shown here is derived from an EMBL/GenBank/DDBJ whole genome shotgun (WGS) entry which is preliminary data.</text>
</comment>
<comment type="subunit">
    <text evidence="3">Component of the SRB8-11 complex, which itself associates with the Mediator complex.</text>
</comment>
<proteinExistence type="inferred from homology"/>
<dbReference type="GO" id="GO:0003712">
    <property type="term" value="F:transcription coregulator activity"/>
    <property type="evidence" value="ECO:0007669"/>
    <property type="project" value="InterPro"/>
</dbReference>
<dbReference type="PANTHER" id="PTHR46567:SF1">
    <property type="entry name" value="MEDIATOR OF RNA POLYMERASE II TRANSCRIPTION SUBUNIT 12"/>
    <property type="match status" value="1"/>
</dbReference>
<dbReference type="SMART" id="SM01281">
    <property type="entry name" value="Med12"/>
    <property type="match status" value="1"/>
</dbReference>
<evidence type="ECO:0000256" key="1">
    <source>
        <dbReference type="ARBA" id="ARBA00004123"/>
    </source>
</evidence>
<dbReference type="GO" id="GO:0016592">
    <property type="term" value="C:mediator complex"/>
    <property type="evidence" value="ECO:0007669"/>
    <property type="project" value="InterPro"/>
</dbReference>
<keyword evidence="15" id="KW-1185">Reference proteome</keyword>
<evidence type="ECO:0000256" key="3">
    <source>
        <dbReference type="ARBA" id="ARBA00011629"/>
    </source>
</evidence>
<protein>
    <recommendedName>
        <fullName evidence="4">Mediator of RNA polymerase II transcription subunit 12</fullName>
    </recommendedName>
    <alternativeName>
        <fullName evidence="11">Mediator complex subunit 12</fullName>
    </alternativeName>
</protein>
<evidence type="ECO:0000313" key="14">
    <source>
        <dbReference type="EMBL" id="KAK3695487.1"/>
    </source>
</evidence>
<dbReference type="GO" id="GO:0006357">
    <property type="term" value="P:regulation of transcription by RNA polymerase II"/>
    <property type="evidence" value="ECO:0007669"/>
    <property type="project" value="InterPro"/>
</dbReference>
<feature type="compositionally biased region" description="Polar residues" evidence="12">
    <location>
        <begin position="1"/>
        <end position="25"/>
    </location>
</feature>
<evidence type="ECO:0000313" key="15">
    <source>
        <dbReference type="Proteomes" id="UP001270362"/>
    </source>
</evidence>
<feature type="region of interest" description="Disordered" evidence="12">
    <location>
        <begin position="1"/>
        <end position="114"/>
    </location>
</feature>
<dbReference type="Pfam" id="PF09497">
    <property type="entry name" value="Med12"/>
    <property type="match status" value="1"/>
</dbReference>
<accession>A0AAE1CI81</accession>
<evidence type="ECO:0000259" key="13">
    <source>
        <dbReference type="SMART" id="SM01281"/>
    </source>
</evidence>
<reference evidence="14" key="1">
    <citation type="journal article" date="2023" name="Mol. Phylogenet. Evol.">
        <title>Genome-scale phylogeny and comparative genomics of the fungal order Sordariales.</title>
        <authorList>
            <person name="Hensen N."/>
            <person name="Bonometti L."/>
            <person name="Westerberg I."/>
            <person name="Brannstrom I.O."/>
            <person name="Guillou S."/>
            <person name="Cros-Aarteil S."/>
            <person name="Calhoun S."/>
            <person name="Haridas S."/>
            <person name="Kuo A."/>
            <person name="Mondo S."/>
            <person name="Pangilinan J."/>
            <person name="Riley R."/>
            <person name="LaButti K."/>
            <person name="Andreopoulos B."/>
            <person name="Lipzen A."/>
            <person name="Chen C."/>
            <person name="Yan M."/>
            <person name="Daum C."/>
            <person name="Ng V."/>
            <person name="Clum A."/>
            <person name="Steindorff A."/>
            <person name="Ohm R.A."/>
            <person name="Martin F."/>
            <person name="Silar P."/>
            <person name="Natvig D.O."/>
            <person name="Lalanne C."/>
            <person name="Gautier V."/>
            <person name="Ament-Velasquez S.L."/>
            <person name="Kruys A."/>
            <person name="Hutchinson M.I."/>
            <person name="Powell A.J."/>
            <person name="Barry K."/>
            <person name="Miller A.N."/>
            <person name="Grigoriev I.V."/>
            <person name="Debuchy R."/>
            <person name="Gladieux P."/>
            <person name="Hiltunen Thoren M."/>
            <person name="Johannesson H."/>
        </authorList>
    </citation>
    <scope>NUCLEOTIDE SEQUENCE</scope>
    <source>
        <strain evidence="14">CBS 314.62</strain>
    </source>
</reference>
<comment type="subcellular location">
    <subcellularLocation>
        <location evidence="1">Nucleus</location>
    </subcellularLocation>
</comment>
<feature type="compositionally biased region" description="Gly residues" evidence="12">
    <location>
        <begin position="225"/>
        <end position="234"/>
    </location>
</feature>
<keyword evidence="6" id="KW-0805">Transcription regulation</keyword>
<keyword evidence="5" id="KW-0678">Repressor</keyword>
<comment type="function">
    <text evidence="10">Component of the SRB8-11 complex. The SRB8-11 complex is a regulatory module of the Mediator complex which is itself involved in regulation of basal and activated RNA polymerase II-dependent transcription. The SRB8-11 complex may be involved in the transcriptional repression of a subset of genes regulated by Mediator. It may inhibit the association of the Mediator complex with RNA polymerase II to form the holoenzyme complex.</text>
</comment>
<evidence type="ECO:0000256" key="12">
    <source>
        <dbReference type="SAM" id="MobiDB-lite"/>
    </source>
</evidence>
<reference evidence="14" key="2">
    <citation type="submission" date="2023-06" db="EMBL/GenBank/DDBJ databases">
        <authorList>
            <consortium name="Lawrence Berkeley National Laboratory"/>
            <person name="Haridas S."/>
            <person name="Hensen N."/>
            <person name="Bonometti L."/>
            <person name="Westerberg I."/>
            <person name="Brannstrom I.O."/>
            <person name="Guillou S."/>
            <person name="Cros-Aarteil S."/>
            <person name="Calhoun S."/>
            <person name="Kuo A."/>
            <person name="Mondo S."/>
            <person name="Pangilinan J."/>
            <person name="Riley R."/>
            <person name="Labutti K."/>
            <person name="Andreopoulos B."/>
            <person name="Lipzen A."/>
            <person name="Chen C."/>
            <person name="Yanf M."/>
            <person name="Daum C."/>
            <person name="Ng V."/>
            <person name="Clum A."/>
            <person name="Steindorff A."/>
            <person name="Ohm R."/>
            <person name="Martin F."/>
            <person name="Silar P."/>
            <person name="Natvig D."/>
            <person name="Lalanne C."/>
            <person name="Gautier V."/>
            <person name="Ament-Velasquez S.L."/>
            <person name="Kruys A."/>
            <person name="Hutchinson M.I."/>
            <person name="Powell A.J."/>
            <person name="Barry K."/>
            <person name="Miller A.N."/>
            <person name="Grigoriev I.V."/>
            <person name="Debuchy R."/>
            <person name="Gladieux P."/>
            <person name="Thoren M.H."/>
            <person name="Johannesson H."/>
        </authorList>
    </citation>
    <scope>NUCLEOTIDE SEQUENCE</scope>
    <source>
        <strain evidence="14">CBS 314.62</strain>
    </source>
</reference>
<evidence type="ECO:0000256" key="9">
    <source>
        <dbReference type="ARBA" id="ARBA00023242"/>
    </source>
</evidence>
<feature type="compositionally biased region" description="Gly residues" evidence="12">
    <location>
        <begin position="65"/>
        <end position="81"/>
    </location>
</feature>
<evidence type="ECO:0000256" key="6">
    <source>
        <dbReference type="ARBA" id="ARBA00023015"/>
    </source>
</evidence>
<feature type="region of interest" description="Disordered" evidence="12">
    <location>
        <begin position="1073"/>
        <end position="1093"/>
    </location>
</feature>
<feature type="domain" description="Mediator complex subunit Med12" evidence="13">
    <location>
        <begin position="321"/>
        <end position="384"/>
    </location>
</feature>
<name>A0AAE1CI81_9PEZI</name>